<feature type="domain" description="Expansin-like EG45" evidence="3">
    <location>
        <begin position="43"/>
        <end position="171"/>
    </location>
</feature>
<dbReference type="SMART" id="SM00837">
    <property type="entry name" value="DPBB_1"/>
    <property type="match status" value="1"/>
</dbReference>
<keyword evidence="5" id="KW-1185">Reference proteome</keyword>
<dbReference type="Gene3D" id="2.40.40.10">
    <property type="entry name" value="RlpA-like domain"/>
    <property type="match status" value="1"/>
</dbReference>
<feature type="chain" id="PRO_5015173605" description="Expansin-like EG45 domain-containing protein" evidence="2">
    <location>
        <begin position="25"/>
        <end position="413"/>
    </location>
</feature>
<dbReference type="InterPro" id="IPR007112">
    <property type="entry name" value="Expansin/allergen_DPBB_dom"/>
</dbReference>
<dbReference type="CDD" id="cd22271">
    <property type="entry name" value="DPBB_EXP_N-like"/>
    <property type="match status" value="1"/>
</dbReference>
<feature type="region of interest" description="Disordered" evidence="1">
    <location>
        <begin position="215"/>
        <end position="249"/>
    </location>
</feature>
<evidence type="ECO:0000256" key="1">
    <source>
        <dbReference type="SAM" id="MobiDB-lite"/>
    </source>
</evidence>
<evidence type="ECO:0000259" key="3">
    <source>
        <dbReference type="PROSITE" id="PS50842"/>
    </source>
</evidence>
<dbReference type="SUPFAM" id="SSF50685">
    <property type="entry name" value="Barwin-like endoglucanases"/>
    <property type="match status" value="1"/>
</dbReference>
<gene>
    <name evidence="4" type="ORF">C2E21_0949</name>
</gene>
<feature type="signal peptide" evidence="2">
    <location>
        <begin position="1"/>
        <end position="24"/>
    </location>
</feature>
<protein>
    <recommendedName>
        <fullName evidence="3">Expansin-like EG45 domain-containing protein</fullName>
    </recommendedName>
</protein>
<dbReference type="STRING" id="3076.A0A2P6U2X2"/>
<dbReference type="InterPro" id="IPR036908">
    <property type="entry name" value="RlpA-like_sf"/>
</dbReference>
<dbReference type="InterPro" id="IPR009009">
    <property type="entry name" value="RlpA-like_DPBB"/>
</dbReference>
<dbReference type="PROSITE" id="PS50842">
    <property type="entry name" value="EXPANSIN_EG45"/>
    <property type="match status" value="1"/>
</dbReference>
<comment type="caution">
    <text evidence="4">The sequence shown here is derived from an EMBL/GenBank/DDBJ whole genome shotgun (WGS) entry which is preliminary data.</text>
</comment>
<proteinExistence type="predicted"/>
<feature type="compositionally biased region" description="Low complexity" evidence="1">
    <location>
        <begin position="224"/>
        <end position="246"/>
    </location>
</feature>
<dbReference type="GO" id="GO:0009664">
    <property type="term" value="P:plant-type cell wall organization"/>
    <property type="evidence" value="ECO:0007669"/>
    <property type="project" value="InterPro"/>
</dbReference>
<dbReference type="OrthoDB" id="5823761at2759"/>
<name>A0A2P6U2X2_CHLSO</name>
<dbReference type="Pfam" id="PF03330">
    <property type="entry name" value="DPBB_1"/>
    <property type="match status" value="1"/>
</dbReference>
<evidence type="ECO:0000313" key="4">
    <source>
        <dbReference type="EMBL" id="PRW60661.1"/>
    </source>
</evidence>
<dbReference type="Proteomes" id="UP000239899">
    <property type="component" value="Unassembled WGS sequence"/>
</dbReference>
<dbReference type="EMBL" id="LHPG02000002">
    <property type="protein sequence ID" value="PRW60661.1"/>
    <property type="molecule type" value="Genomic_DNA"/>
</dbReference>
<keyword evidence="2" id="KW-0732">Signal</keyword>
<dbReference type="InterPro" id="IPR002963">
    <property type="entry name" value="Expansin"/>
</dbReference>
<organism evidence="4 5">
    <name type="scientific">Chlorella sorokiniana</name>
    <name type="common">Freshwater green alga</name>
    <dbReference type="NCBI Taxonomy" id="3076"/>
    <lineage>
        <taxon>Eukaryota</taxon>
        <taxon>Viridiplantae</taxon>
        <taxon>Chlorophyta</taxon>
        <taxon>core chlorophytes</taxon>
        <taxon>Trebouxiophyceae</taxon>
        <taxon>Chlorellales</taxon>
        <taxon>Chlorellaceae</taxon>
        <taxon>Chlorella clade</taxon>
        <taxon>Chlorella</taxon>
    </lineage>
</organism>
<evidence type="ECO:0000256" key="2">
    <source>
        <dbReference type="SAM" id="SignalP"/>
    </source>
</evidence>
<dbReference type="PANTHER" id="PTHR31867">
    <property type="entry name" value="EXPANSIN-A15"/>
    <property type="match status" value="1"/>
</dbReference>
<dbReference type="AlphaFoldDB" id="A0A2P6U2X2"/>
<accession>A0A2P6U2X2</accession>
<evidence type="ECO:0000313" key="5">
    <source>
        <dbReference type="Proteomes" id="UP000239899"/>
    </source>
</evidence>
<sequence length="413" mass="44356">MRALLCRLPPLLALLALSLTAVAADWKQGRASYYGTDGWSIHKGNCGFGYISQDQPAGWDVAALSDQFPNFAGSCGRCYEVKCDSRWVKDGYGASFDRTHVCYDPSASLLLRIVDSCPCNYPSNWYSNKRWCCGDADHMDISIWAFEKLADKKWGVIPIQYREVPCSYQPPKPAPAISNPTPGEYWSQTDNFMQTGDMSTPKIWNYQQADKMVQGWQFGDPTGSSSARASSSASSSASPANTGSSSGDKGTVFSGSLQNGWWDASYNAKVSWQAGNFGSSGGNVVCADLYGSGALAVSHSQGGFQGAGGLEFWMKTDGGRPQVTINIGGGSRYCTPKPLGQLSVLESRGSYSKFALSLGELGGSYTSFQGCGGNGWWDLTTIELKSTIGSTQTVCLDSIRLLPGSSSSRRRSS</sequence>
<reference evidence="4 5" key="1">
    <citation type="journal article" date="2018" name="Plant J.">
        <title>Genome sequences of Chlorella sorokiniana UTEX 1602 and Micractinium conductrix SAG 241.80: implications to maltose excretion by a green alga.</title>
        <authorList>
            <person name="Arriola M.B."/>
            <person name="Velmurugan N."/>
            <person name="Zhang Y."/>
            <person name="Plunkett M.H."/>
            <person name="Hondzo H."/>
            <person name="Barney B.M."/>
        </authorList>
    </citation>
    <scope>NUCLEOTIDE SEQUENCE [LARGE SCALE GENOMIC DNA]</scope>
    <source>
        <strain evidence="5">UTEX 1602</strain>
    </source>
</reference>